<name>A0AAE3R2Z3_9BACT</name>
<feature type="transmembrane region" description="Helical" evidence="1">
    <location>
        <begin position="126"/>
        <end position="147"/>
    </location>
</feature>
<proteinExistence type="predicted"/>
<dbReference type="RefSeq" id="WP_314510213.1">
    <property type="nucleotide sequence ID" value="NZ_JASJOU010000002.1"/>
</dbReference>
<dbReference type="AlphaFoldDB" id="A0AAE3R2Z3"/>
<keyword evidence="1" id="KW-0812">Transmembrane</keyword>
<feature type="transmembrane region" description="Helical" evidence="1">
    <location>
        <begin position="84"/>
        <end position="106"/>
    </location>
</feature>
<comment type="caution">
    <text evidence="2">The sequence shown here is derived from an EMBL/GenBank/DDBJ whole genome shotgun (WGS) entry which is preliminary data.</text>
</comment>
<reference evidence="2" key="1">
    <citation type="submission" date="2023-05" db="EMBL/GenBank/DDBJ databases">
        <authorList>
            <person name="Zhang X."/>
        </authorList>
    </citation>
    <scope>NUCLEOTIDE SEQUENCE</scope>
    <source>
        <strain evidence="2">BD1B2-1</strain>
    </source>
</reference>
<keyword evidence="1" id="KW-0472">Membrane</keyword>
<evidence type="ECO:0000313" key="3">
    <source>
        <dbReference type="Proteomes" id="UP001232063"/>
    </source>
</evidence>
<feature type="transmembrane region" description="Helical" evidence="1">
    <location>
        <begin position="49"/>
        <end position="72"/>
    </location>
</feature>
<evidence type="ECO:0000256" key="1">
    <source>
        <dbReference type="SAM" id="Phobius"/>
    </source>
</evidence>
<keyword evidence="3" id="KW-1185">Reference proteome</keyword>
<feature type="transmembrane region" description="Helical" evidence="1">
    <location>
        <begin position="12"/>
        <end position="29"/>
    </location>
</feature>
<dbReference type="EMBL" id="JASJOU010000002">
    <property type="protein sequence ID" value="MDJ1500689.1"/>
    <property type="molecule type" value="Genomic_DNA"/>
</dbReference>
<keyword evidence="1" id="KW-1133">Transmembrane helix</keyword>
<sequence>MILKTKLGKELLWNVILLGIATSIVFASFDVRFLLDEGNVIDIQLHDTYFVIGYFHFIVLLWIVFVLGRYCLLGLAYLSKRSKIAAGFLLLLTALLAYHTLYFFFILWHVQREDQKFTFNALYKSLAIPMAITLAAFAGLIYCGMWLGRQLFSTSKQNS</sequence>
<dbReference type="Proteomes" id="UP001232063">
    <property type="component" value="Unassembled WGS sequence"/>
</dbReference>
<protein>
    <submittedName>
        <fullName evidence="2">Uncharacterized protein</fullName>
    </submittedName>
</protein>
<evidence type="ECO:0000313" key="2">
    <source>
        <dbReference type="EMBL" id="MDJ1500689.1"/>
    </source>
</evidence>
<gene>
    <name evidence="2" type="ORF">QNI22_08530</name>
</gene>
<accession>A0AAE3R2Z3</accession>
<organism evidence="2 3">
    <name type="scientific">Xanthocytophaga agilis</name>
    <dbReference type="NCBI Taxonomy" id="3048010"/>
    <lineage>
        <taxon>Bacteria</taxon>
        <taxon>Pseudomonadati</taxon>
        <taxon>Bacteroidota</taxon>
        <taxon>Cytophagia</taxon>
        <taxon>Cytophagales</taxon>
        <taxon>Rhodocytophagaceae</taxon>
        <taxon>Xanthocytophaga</taxon>
    </lineage>
</organism>